<feature type="compositionally biased region" description="Low complexity" evidence="1">
    <location>
        <begin position="486"/>
        <end position="502"/>
    </location>
</feature>
<feature type="compositionally biased region" description="Polar residues" evidence="1">
    <location>
        <begin position="528"/>
        <end position="549"/>
    </location>
</feature>
<keyword evidence="3" id="KW-1185">Reference proteome</keyword>
<dbReference type="AlphaFoldDB" id="A0AAW1Q5N4"/>
<feature type="region of interest" description="Disordered" evidence="1">
    <location>
        <begin position="528"/>
        <end position="572"/>
    </location>
</feature>
<dbReference type="EMBL" id="JALJOS010000090">
    <property type="protein sequence ID" value="KAK9816172.1"/>
    <property type="molecule type" value="Genomic_DNA"/>
</dbReference>
<feature type="region of interest" description="Disordered" evidence="1">
    <location>
        <begin position="436"/>
        <end position="514"/>
    </location>
</feature>
<feature type="region of interest" description="Disordered" evidence="1">
    <location>
        <begin position="231"/>
        <end position="261"/>
    </location>
</feature>
<evidence type="ECO:0000313" key="3">
    <source>
        <dbReference type="Proteomes" id="UP001438707"/>
    </source>
</evidence>
<gene>
    <name evidence="2" type="ORF">WJX74_007765</name>
</gene>
<evidence type="ECO:0000313" key="2">
    <source>
        <dbReference type="EMBL" id="KAK9816172.1"/>
    </source>
</evidence>
<feature type="compositionally biased region" description="Low complexity" evidence="1">
    <location>
        <begin position="465"/>
        <end position="475"/>
    </location>
</feature>
<dbReference type="Proteomes" id="UP001438707">
    <property type="component" value="Unassembled WGS sequence"/>
</dbReference>
<feature type="region of interest" description="Disordered" evidence="1">
    <location>
        <begin position="343"/>
        <end position="372"/>
    </location>
</feature>
<organism evidence="2 3">
    <name type="scientific">Apatococcus lobatus</name>
    <dbReference type="NCBI Taxonomy" id="904363"/>
    <lineage>
        <taxon>Eukaryota</taxon>
        <taxon>Viridiplantae</taxon>
        <taxon>Chlorophyta</taxon>
        <taxon>core chlorophytes</taxon>
        <taxon>Trebouxiophyceae</taxon>
        <taxon>Chlorellales</taxon>
        <taxon>Chlorellaceae</taxon>
        <taxon>Apatococcus</taxon>
    </lineage>
</organism>
<feature type="compositionally biased region" description="Basic and acidic residues" evidence="1">
    <location>
        <begin position="443"/>
        <end position="461"/>
    </location>
</feature>
<evidence type="ECO:0000256" key="1">
    <source>
        <dbReference type="SAM" id="MobiDB-lite"/>
    </source>
</evidence>
<protein>
    <submittedName>
        <fullName evidence="2">Uncharacterized protein</fullName>
    </submittedName>
</protein>
<sequence length="683" mass="73255">MASIGNVDLLELLDPGSTPLAPLQPTVAEWCRTQRNDLHEFVQQLRQRIEARRTLQRAYQRGKPVDVAGPQTTAFTSTFTQQQQPPRCLKPQPHQERSITAVADLSGNGSVRGQLRALYMAAAPLTSGNAFLQWAKGRRQLECSALGSCPGSVSADAIMTQRHVALALPWPMDWVAKLATAPTSPAGINPAESQQPGAFMGALGANVEAQPGMTLQPQLLTDFHNSTGISLRGQLSRRRKQADSAKSTACMNDLKPDGGKQTRTVQHVMVHPVADEKLTKTLQQPAEGGKQQGAAKHRGAQMVVAELGSPDDNHLPGSCTSNPGSRDRQAEGLHKDGYTVVSHSAQRITHNSARTSHRRSDAVEDDTTLGLGGKEPAVIPGLQASFHVEHPLVGQGYPPTCHIKLRQQLSGGLSLSGAASFGGVHKYGPTQLHSSLQQSASLRDMHDQQTSHAVSHDDCRAPEASSSSSSSKSNSGRTCRNSHRPSQGAAAKAMAASRLSSAPGHAASAHEVLPCSDTSSMRRLFDTTQTADPISNGHSTTRSCISQEGQAEKMPYGRSSHPASHQHGSVGRWHVEGKKRVEGGRTLVLRAEGMSKGPWAPQLVKLSWHASRQSKRRHSKGPRRVPATAWLCVHRAKGISAGLQWGDASLDDVEKSVECATSGHITLGPTQHASRCNVRLRHH</sequence>
<feature type="region of interest" description="Disordered" evidence="1">
    <location>
        <begin position="307"/>
        <end position="330"/>
    </location>
</feature>
<feature type="compositionally biased region" description="Polar residues" evidence="1">
    <location>
        <begin position="343"/>
        <end position="354"/>
    </location>
</feature>
<reference evidence="2 3" key="1">
    <citation type="journal article" date="2024" name="Nat. Commun.">
        <title>Phylogenomics reveals the evolutionary origins of lichenization in chlorophyte algae.</title>
        <authorList>
            <person name="Puginier C."/>
            <person name="Libourel C."/>
            <person name="Otte J."/>
            <person name="Skaloud P."/>
            <person name="Haon M."/>
            <person name="Grisel S."/>
            <person name="Petersen M."/>
            <person name="Berrin J.G."/>
            <person name="Delaux P.M."/>
            <person name="Dal Grande F."/>
            <person name="Keller J."/>
        </authorList>
    </citation>
    <scope>NUCLEOTIDE SEQUENCE [LARGE SCALE GENOMIC DNA]</scope>
    <source>
        <strain evidence="2 3">SAG 2145</strain>
    </source>
</reference>
<accession>A0AAW1Q5N4</accession>
<name>A0AAW1Q5N4_9CHLO</name>
<comment type="caution">
    <text evidence="2">The sequence shown here is derived from an EMBL/GenBank/DDBJ whole genome shotgun (WGS) entry which is preliminary data.</text>
</comment>
<proteinExistence type="predicted"/>